<dbReference type="GO" id="GO:0016301">
    <property type="term" value="F:kinase activity"/>
    <property type="evidence" value="ECO:0007669"/>
    <property type="project" value="UniProtKB-KW"/>
</dbReference>
<evidence type="ECO:0000256" key="1">
    <source>
        <dbReference type="ARBA" id="ARBA00009156"/>
    </source>
</evidence>
<dbReference type="InterPro" id="IPR043129">
    <property type="entry name" value="ATPase_NBD"/>
</dbReference>
<evidence type="ECO:0000259" key="4">
    <source>
        <dbReference type="Pfam" id="PF02782"/>
    </source>
</evidence>
<reference evidence="5 6" key="1">
    <citation type="submission" date="2018-11" db="EMBL/GenBank/DDBJ databases">
        <authorList>
            <consortium name="Pathogen Informatics"/>
        </authorList>
    </citation>
    <scope>NUCLEOTIDE SEQUENCE [LARGE SCALE GENOMIC DNA]</scope>
</reference>
<sequence>MYFIPAFFGIQTPLNDDTACCGFLGIRPDTTKEQMVRAMLESIAFRIYQIWKTVNDEIGTCSTEFVRLFCRCCGGVSMNDFICQTISTLIRLPLQRITSPRITCGLWKKDDLDDLIDIEKTFVPDFSIRKRLLHDFKKWEAAMQRCLHFYDT</sequence>
<dbReference type="PANTHER" id="PTHR10196:SF68">
    <property type="entry name" value="GLYCEROL KINASE 5-RELATED"/>
    <property type="match status" value="1"/>
</dbReference>
<evidence type="ECO:0000313" key="6">
    <source>
        <dbReference type="Proteomes" id="UP000280834"/>
    </source>
</evidence>
<dbReference type="GO" id="GO:0046167">
    <property type="term" value="P:glycerol-3-phosphate biosynthetic process"/>
    <property type="evidence" value="ECO:0007669"/>
    <property type="project" value="TreeGrafter"/>
</dbReference>
<keyword evidence="2" id="KW-0808">Transferase</keyword>
<accession>A0A3P7XDU9</accession>
<feature type="domain" description="Carbohydrate kinase FGGY C-terminal" evidence="4">
    <location>
        <begin position="1"/>
        <end position="98"/>
    </location>
</feature>
<name>A0A3P7XDU9_9BILA</name>
<dbReference type="PANTHER" id="PTHR10196">
    <property type="entry name" value="SUGAR KINASE"/>
    <property type="match status" value="1"/>
</dbReference>
<dbReference type="InterPro" id="IPR018485">
    <property type="entry name" value="FGGY_C"/>
</dbReference>
<evidence type="ECO:0000313" key="5">
    <source>
        <dbReference type="EMBL" id="VDO52183.1"/>
    </source>
</evidence>
<gene>
    <name evidence="5" type="ORF">BTMF_LOCUS15039</name>
</gene>
<dbReference type="Pfam" id="PF02782">
    <property type="entry name" value="FGGY_C"/>
    <property type="match status" value="1"/>
</dbReference>
<proteinExistence type="inferred from homology"/>
<evidence type="ECO:0000256" key="2">
    <source>
        <dbReference type="ARBA" id="ARBA00022679"/>
    </source>
</evidence>
<comment type="similarity">
    <text evidence="1">Belongs to the FGGY kinase family.</text>
</comment>
<dbReference type="EMBL" id="UZAG01021977">
    <property type="protein sequence ID" value="VDO52183.1"/>
    <property type="molecule type" value="Genomic_DNA"/>
</dbReference>
<protein>
    <recommendedName>
        <fullName evidence="4">Carbohydrate kinase FGGY C-terminal domain-containing protein</fullName>
    </recommendedName>
</protein>
<evidence type="ECO:0000256" key="3">
    <source>
        <dbReference type="ARBA" id="ARBA00022777"/>
    </source>
</evidence>
<dbReference type="GO" id="GO:0005739">
    <property type="term" value="C:mitochondrion"/>
    <property type="evidence" value="ECO:0007669"/>
    <property type="project" value="TreeGrafter"/>
</dbReference>
<keyword evidence="6" id="KW-1185">Reference proteome</keyword>
<organism evidence="5 6">
    <name type="scientific">Brugia timori</name>
    <dbReference type="NCBI Taxonomy" id="42155"/>
    <lineage>
        <taxon>Eukaryota</taxon>
        <taxon>Metazoa</taxon>
        <taxon>Ecdysozoa</taxon>
        <taxon>Nematoda</taxon>
        <taxon>Chromadorea</taxon>
        <taxon>Rhabditida</taxon>
        <taxon>Spirurina</taxon>
        <taxon>Spiruromorpha</taxon>
        <taxon>Filarioidea</taxon>
        <taxon>Onchocercidae</taxon>
        <taxon>Brugia</taxon>
    </lineage>
</organism>
<dbReference type="SUPFAM" id="SSF53067">
    <property type="entry name" value="Actin-like ATPase domain"/>
    <property type="match status" value="1"/>
</dbReference>
<dbReference type="GO" id="GO:0006641">
    <property type="term" value="P:triglyceride metabolic process"/>
    <property type="evidence" value="ECO:0007669"/>
    <property type="project" value="TreeGrafter"/>
</dbReference>
<dbReference type="Proteomes" id="UP000280834">
    <property type="component" value="Unassembled WGS sequence"/>
</dbReference>
<dbReference type="GO" id="GO:0006071">
    <property type="term" value="P:glycerol metabolic process"/>
    <property type="evidence" value="ECO:0007669"/>
    <property type="project" value="TreeGrafter"/>
</dbReference>
<dbReference type="AlphaFoldDB" id="A0A3P7XDU9"/>
<keyword evidence="3" id="KW-0418">Kinase</keyword>
<dbReference type="Gene3D" id="3.30.420.40">
    <property type="match status" value="1"/>
</dbReference>